<dbReference type="eggNOG" id="KOG1075">
    <property type="taxonomic scope" value="Eukaryota"/>
</dbReference>
<organism evidence="1 2">
    <name type="scientific">Brassica oleracea var. oleracea</name>
    <dbReference type="NCBI Taxonomy" id="109376"/>
    <lineage>
        <taxon>Eukaryota</taxon>
        <taxon>Viridiplantae</taxon>
        <taxon>Streptophyta</taxon>
        <taxon>Embryophyta</taxon>
        <taxon>Tracheophyta</taxon>
        <taxon>Spermatophyta</taxon>
        <taxon>Magnoliopsida</taxon>
        <taxon>eudicotyledons</taxon>
        <taxon>Gunneridae</taxon>
        <taxon>Pentapetalae</taxon>
        <taxon>rosids</taxon>
        <taxon>malvids</taxon>
        <taxon>Brassicales</taxon>
        <taxon>Brassicaceae</taxon>
        <taxon>Brassiceae</taxon>
        <taxon>Brassica</taxon>
    </lineage>
</organism>
<protein>
    <submittedName>
        <fullName evidence="1">Uncharacterized protein</fullName>
    </submittedName>
</protein>
<dbReference type="AlphaFoldDB" id="A0A0D2ZZR1"/>
<proteinExistence type="predicted"/>
<accession>A0A0D2ZZR1</accession>
<dbReference type="OMA" id="CSAYREE"/>
<dbReference type="HOGENOM" id="CLU_000680_6_3_1"/>
<reference evidence="1" key="1">
    <citation type="journal article" date="2014" name="Genome Biol.">
        <title>Transcriptome and methylome profiling reveals relics of genome dominance in the mesopolyploid Brassica oleracea.</title>
        <authorList>
            <person name="Parkin I.A."/>
            <person name="Koh C."/>
            <person name="Tang H."/>
            <person name="Robinson S.J."/>
            <person name="Kagale S."/>
            <person name="Clarke W.E."/>
            <person name="Town C.D."/>
            <person name="Nixon J."/>
            <person name="Krishnakumar V."/>
            <person name="Bidwell S.L."/>
            <person name="Denoeud F."/>
            <person name="Belcram H."/>
            <person name="Links M.G."/>
            <person name="Just J."/>
            <person name="Clarke C."/>
            <person name="Bender T."/>
            <person name="Huebert T."/>
            <person name="Mason A.S."/>
            <person name="Pires J.C."/>
            <person name="Barker G."/>
            <person name="Moore J."/>
            <person name="Walley P.G."/>
            <person name="Manoli S."/>
            <person name="Batley J."/>
            <person name="Edwards D."/>
            <person name="Nelson M.N."/>
            <person name="Wang X."/>
            <person name="Paterson A.H."/>
            <person name="King G."/>
            <person name="Bancroft I."/>
            <person name="Chalhoub B."/>
            <person name="Sharpe A.G."/>
        </authorList>
    </citation>
    <scope>NUCLEOTIDE SEQUENCE [LARGE SCALE GENOMIC DNA]</scope>
    <source>
        <strain evidence="1">cv. TO1000</strain>
    </source>
</reference>
<reference evidence="1" key="2">
    <citation type="submission" date="2015-06" db="UniProtKB">
        <authorList>
            <consortium name="EnsemblPlants"/>
        </authorList>
    </citation>
    <scope>IDENTIFICATION</scope>
</reference>
<dbReference type="EnsemblPlants" id="Bo13948s010.1">
    <property type="protein sequence ID" value="Bo13948s010.1"/>
    <property type="gene ID" value="Bo13948s010"/>
</dbReference>
<keyword evidence="2" id="KW-1185">Reference proteome</keyword>
<evidence type="ECO:0000313" key="2">
    <source>
        <dbReference type="Proteomes" id="UP000032141"/>
    </source>
</evidence>
<name>A0A0D2ZZR1_BRAOL</name>
<sequence length="151" mass="17516">KANPTNSAKKIEDIKALPEASKVDEESSSEEILNLKWYLCSAYREEELYWKQKSRVLWLQEGDRNTKFFHAVTKQRRGRNRIIKLRNPIGGWVEDDEGVERVETTYFQNLFKTSSPGNPDEALRYITEKVTPEINASLVRPVSDSEVRKAI</sequence>
<evidence type="ECO:0000313" key="1">
    <source>
        <dbReference type="EnsemblPlants" id="Bo13948s010.1"/>
    </source>
</evidence>
<dbReference type="Proteomes" id="UP000032141">
    <property type="component" value="Unassembled WGS sequence"/>
</dbReference>
<dbReference type="Gramene" id="Bo13948s010.1">
    <property type="protein sequence ID" value="Bo13948s010.1"/>
    <property type="gene ID" value="Bo13948s010"/>
</dbReference>